<dbReference type="PANTHER" id="PTHR42643:SF41">
    <property type="entry name" value="IONOTROPIC RECEPTOR 20A-RELATED"/>
    <property type="match status" value="1"/>
</dbReference>
<name>A0A1A9ZR87_GLOPL</name>
<dbReference type="SUPFAM" id="SSF53850">
    <property type="entry name" value="Periplasmic binding protein-like II"/>
    <property type="match status" value="1"/>
</dbReference>
<keyword evidence="10" id="KW-1185">Reference proteome</keyword>
<dbReference type="InterPro" id="IPR052192">
    <property type="entry name" value="Insect_Ionotropic_Sensory_Rcpt"/>
</dbReference>
<feature type="transmembrane region" description="Helical" evidence="8">
    <location>
        <begin position="135"/>
        <end position="153"/>
    </location>
</feature>
<feature type="transmembrane region" description="Helical" evidence="8">
    <location>
        <begin position="191"/>
        <end position="216"/>
    </location>
</feature>
<protein>
    <recommendedName>
        <fullName evidence="11">Ionotropic glutamate receptor C-terminal domain-containing protein</fullName>
    </recommendedName>
</protein>
<evidence type="ECO:0000256" key="2">
    <source>
        <dbReference type="ARBA" id="ARBA00022475"/>
    </source>
</evidence>
<reference evidence="10" key="1">
    <citation type="submission" date="2014-03" db="EMBL/GenBank/DDBJ databases">
        <authorList>
            <person name="Aksoy S."/>
            <person name="Warren W."/>
            <person name="Wilson R.K."/>
        </authorList>
    </citation>
    <scope>NUCLEOTIDE SEQUENCE [LARGE SCALE GENOMIC DNA]</scope>
    <source>
        <strain evidence="10">IAEA</strain>
    </source>
</reference>
<reference evidence="9" key="2">
    <citation type="submission" date="2020-05" db="UniProtKB">
        <authorList>
            <consortium name="EnsemblMetazoa"/>
        </authorList>
    </citation>
    <scope>IDENTIFICATION</scope>
    <source>
        <strain evidence="9">IAEA</strain>
    </source>
</reference>
<keyword evidence="4 8" id="KW-1133">Transmembrane helix</keyword>
<dbReference type="EnsemblMetazoa" id="GPAI022517-RA">
    <property type="protein sequence ID" value="GPAI022517-PA"/>
    <property type="gene ID" value="GPAI022517"/>
</dbReference>
<evidence type="ECO:0000313" key="9">
    <source>
        <dbReference type="EnsemblMetazoa" id="GPAI022517-PA"/>
    </source>
</evidence>
<evidence type="ECO:0000313" key="10">
    <source>
        <dbReference type="Proteomes" id="UP000092445"/>
    </source>
</evidence>
<dbReference type="AlphaFoldDB" id="A0A1A9ZR87"/>
<accession>A0A1A9ZR87</accession>
<dbReference type="VEuPathDB" id="VectorBase:GPAI022517"/>
<comment type="subcellular location">
    <subcellularLocation>
        <location evidence="1">Cell membrane</location>
        <topology evidence="1">Multi-pass membrane protein</topology>
    </subcellularLocation>
</comment>
<keyword evidence="5 8" id="KW-0472">Membrane</keyword>
<evidence type="ECO:0008006" key="11">
    <source>
        <dbReference type="Google" id="ProtNLM"/>
    </source>
</evidence>
<evidence type="ECO:0000256" key="4">
    <source>
        <dbReference type="ARBA" id="ARBA00022989"/>
    </source>
</evidence>
<organism evidence="9 10">
    <name type="scientific">Glossina pallidipes</name>
    <name type="common">Tsetse fly</name>
    <dbReference type="NCBI Taxonomy" id="7398"/>
    <lineage>
        <taxon>Eukaryota</taxon>
        <taxon>Metazoa</taxon>
        <taxon>Ecdysozoa</taxon>
        <taxon>Arthropoda</taxon>
        <taxon>Hexapoda</taxon>
        <taxon>Insecta</taxon>
        <taxon>Pterygota</taxon>
        <taxon>Neoptera</taxon>
        <taxon>Endopterygota</taxon>
        <taxon>Diptera</taxon>
        <taxon>Brachycera</taxon>
        <taxon>Muscomorpha</taxon>
        <taxon>Hippoboscoidea</taxon>
        <taxon>Glossinidae</taxon>
        <taxon>Glossina</taxon>
    </lineage>
</organism>
<dbReference type="PANTHER" id="PTHR42643">
    <property type="entry name" value="IONOTROPIC RECEPTOR 20A-RELATED"/>
    <property type="match status" value="1"/>
</dbReference>
<sequence length="413" mass="48370">MSVSEFQTYILPATANNTVLINTAFYRDLPRAFFYRHESGFEELTGTHAKVATEFAIHQKYKFRVENMVNFSIAEIHGLIEDGYFNWSMRPNTYGDSSANIDYTYPLEHSRYCVIVPTRPRLARFWYVVWPFDRYIWLLITLAIVYVAALMTIQRHPTVSFSRNLLYSFALLHDSPNANIDKNNKCARVQIFFLFIFGLGFILSVYYITFLASYFMQPLSQPHIDSLDAIIDAGIDVIIPPRTYEILRSGNFSNFHEFEKVMKIVRINSFMEIINSHHAYILTQEDWDLIDRVQTHLILPKFKYSKMCFGDYYTALPLKMDSTFAKNLNNYLLRIKESGLWLHWEDESFYVALKTNLVELDDISPKKKTHPSQSFVEGTQVKLKYVIQFVTTIGKHSSETLNCFTVLVLFLYW</sequence>
<dbReference type="GO" id="GO:0005886">
    <property type="term" value="C:plasma membrane"/>
    <property type="evidence" value="ECO:0007669"/>
    <property type="project" value="UniProtKB-SubCell"/>
</dbReference>
<keyword evidence="3 8" id="KW-0812">Transmembrane</keyword>
<dbReference type="Proteomes" id="UP000092445">
    <property type="component" value="Unassembled WGS sequence"/>
</dbReference>
<dbReference type="STRING" id="7398.A0A1A9ZR87"/>
<evidence type="ECO:0000256" key="6">
    <source>
        <dbReference type="ARBA" id="ARBA00023170"/>
    </source>
</evidence>
<keyword evidence="2" id="KW-1003">Cell membrane</keyword>
<evidence type="ECO:0000256" key="5">
    <source>
        <dbReference type="ARBA" id="ARBA00023136"/>
    </source>
</evidence>
<evidence type="ECO:0000256" key="1">
    <source>
        <dbReference type="ARBA" id="ARBA00004651"/>
    </source>
</evidence>
<proteinExistence type="predicted"/>
<keyword evidence="7" id="KW-0325">Glycoprotein</keyword>
<evidence type="ECO:0000256" key="7">
    <source>
        <dbReference type="ARBA" id="ARBA00023180"/>
    </source>
</evidence>
<evidence type="ECO:0000256" key="8">
    <source>
        <dbReference type="SAM" id="Phobius"/>
    </source>
</evidence>
<keyword evidence="6" id="KW-0675">Receptor</keyword>
<evidence type="ECO:0000256" key="3">
    <source>
        <dbReference type="ARBA" id="ARBA00022692"/>
    </source>
</evidence>